<evidence type="ECO:0000256" key="2">
    <source>
        <dbReference type="ARBA" id="ARBA00022737"/>
    </source>
</evidence>
<dbReference type="InterPro" id="IPR001680">
    <property type="entry name" value="WD40_rpt"/>
</dbReference>
<feature type="domain" description="Arm-like repeat" evidence="5">
    <location>
        <begin position="165"/>
        <end position="521"/>
    </location>
</feature>
<dbReference type="Gene3D" id="3.40.50.300">
    <property type="entry name" value="P-loop containing nucleotide triphosphate hydrolases"/>
    <property type="match status" value="1"/>
</dbReference>
<dbReference type="SUPFAM" id="SSF48371">
    <property type="entry name" value="ARM repeat"/>
    <property type="match status" value="1"/>
</dbReference>
<dbReference type="InterPro" id="IPR016024">
    <property type="entry name" value="ARM-type_fold"/>
</dbReference>
<dbReference type="PANTHER" id="PTHR22847">
    <property type="entry name" value="WD40 REPEAT PROTEIN"/>
    <property type="match status" value="1"/>
</dbReference>
<dbReference type="Gene3D" id="2.130.10.10">
    <property type="entry name" value="YVTN repeat-like/Quinoprotein amine dehydrogenase"/>
    <property type="match status" value="1"/>
</dbReference>
<reference evidence="6 7" key="1">
    <citation type="journal article" date="2020" name="Fungal Divers.">
        <title>Resolving the Mortierellaceae phylogeny through synthesis of multi-gene phylogenetics and phylogenomics.</title>
        <authorList>
            <person name="Vandepol N."/>
            <person name="Liber J."/>
            <person name="Desiro A."/>
            <person name="Na H."/>
            <person name="Kennedy M."/>
            <person name="Barry K."/>
            <person name="Grigoriev I.V."/>
            <person name="Miller A.N."/>
            <person name="O'Donnell K."/>
            <person name="Stajich J.E."/>
            <person name="Bonito G."/>
        </authorList>
    </citation>
    <scope>NUCLEOTIDE SEQUENCE [LARGE SCALE GENOMIC DNA]</scope>
    <source>
        <strain evidence="6 7">AD045</strain>
    </source>
</reference>
<keyword evidence="1 3" id="KW-0853">WD repeat</keyword>
<feature type="repeat" description="WD" evidence="3">
    <location>
        <begin position="1188"/>
        <end position="1229"/>
    </location>
</feature>
<keyword evidence="7" id="KW-1185">Reference proteome</keyword>
<comment type="caution">
    <text evidence="6">The sequence shown here is derived from an EMBL/GenBank/DDBJ whole genome shotgun (WGS) entry which is preliminary data.</text>
</comment>
<evidence type="ECO:0000313" key="6">
    <source>
        <dbReference type="EMBL" id="KAG0283704.1"/>
    </source>
</evidence>
<dbReference type="InterPro" id="IPR027417">
    <property type="entry name" value="P-loop_NTPase"/>
</dbReference>
<accession>A0ABQ7JRX7</accession>
<sequence length="1244" mass="139909">MTTLNQKTAPAISRSTPSSAEPRFMQLEEAAKRLLHADITSMKRTVPSALASIQFGTIGVLFPQDYADDNTSAAATVVTTTTRTDSSRQPLTASQPWLYIFPHNLAAPLLHVELPPPGIRPVTTAQLAYYNNLLRTHLTPSLAATSIFHSLDQFQQASVDSLLQEKEMQDQVCELTLGVIKEFAADGFKTSEKIAEVIFLGQSLDQKSHRILLNYFIIEFETATLLDIELLQGLVQLVECAGEAYLQPDDFIRILAVLRTRLRDAHQQTTKNSYYLTQALSRLLDLMVEGRVQDLRRIVDHEPLSLLLRQLMESPDLFLKHQATYALQGLLHIPNDENRRQFVLRHTGNIAMGILGVASVSKVDFSGLTEGAGKLYKTAVNTLDVGSKAVSGIDTIRESGHDILYEERQLWYAALREAQEHLRHGQLADFNRLVFEAPCRQDVGFQWGVCQLLGEIALDLQWDIVTRQHAVDLLAELYRNDTNWISLHEVLRWILTIISQVASLPDPQISVHAQSLLLTLKEEGEDTKQAAYRDIMTGPANPYPLQVRPPVPSSSPLLTQVLALCDVEDDLHRLKVQRLKERENTLYIPPQAKPTLRSSDDTLFQLMDKTREFLGSHRQVLLLLGDSGAGKSTFNIQLEHTLWKEYKRGGPIPLYINLPTIDSPGQSLISKELRYQNFSEDQIHELKLHRQFIILCDGYDEGQLRINLHTTNQFNQPGEWKVKMVVSCRSQYLGQDYRSRFQPQSTNYYTQATPDLMLEAVISPFSRVQIGQYVKQYVKGLSIHNTPQGRSVWTEDEYMEKLTKIPKLMELVSNPFLLTLALEALPEVIGSRKDLLAIRISRVQLYDGFVNHWLEVNKRRLESSTLSDDECSAFDMILDDGFLYHGIQFQKDLAAAIYKEQAGQPVVKYIHLRDKRTWKSLYFSTDDAYIKLLRESSTVTRSGSFFRFIHRSLLEYFYSRTVYDPVDYELDASSENHRHLPDPKVIFSERNFIKEASVLQFLAERAESNALFKSQLLAAIEDSKTTVQGGQAGATSISILVKAGARFNEADLQGIRIPGADLSGGQFDSANLERADLSNVDMAKAWFRQANMRNAQVTGVQFGELPHLVLEKNRIVRIAFSSNGEILAVSTECLKIVIFATATWNMISAHPGGEAMDISPTTGEIAKANRDGTVEISDILTGETRLTLTGHDEKVTDIAFSSDGTQLATVSKDTTLRIWSTLTSDTLHILRGHSEAINGILSTV</sequence>
<evidence type="ECO:0000313" key="7">
    <source>
        <dbReference type="Proteomes" id="UP001194696"/>
    </source>
</evidence>
<name>A0ABQ7JRX7_9FUNG</name>
<dbReference type="SUPFAM" id="SSF50978">
    <property type="entry name" value="WD40 repeat-like"/>
    <property type="match status" value="1"/>
</dbReference>
<dbReference type="Pfam" id="PF00805">
    <property type="entry name" value="Pentapeptide"/>
    <property type="match status" value="1"/>
</dbReference>
<evidence type="ECO:0000256" key="1">
    <source>
        <dbReference type="ARBA" id="ARBA00022574"/>
    </source>
</evidence>
<feature type="region of interest" description="Disordered" evidence="4">
    <location>
        <begin position="1"/>
        <end position="22"/>
    </location>
</feature>
<proteinExistence type="predicted"/>
<organism evidence="6 7">
    <name type="scientific">Linnemannia gamsii</name>
    <dbReference type="NCBI Taxonomy" id="64522"/>
    <lineage>
        <taxon>Eukaryota</taxon>
        <taxon>Fungi</taxon>
        <taxon>Fungi incertae sedis</taxon>
        <taxon>Mucoromycota</taxon>
        <taxon>Mortierellomycotina</taxon>
        <taxon>Mortierellomycetes</taxon>
        <taxon>Mortierellales</taxon>
        <taxon>Mortierellaceae</taxon>
        <taxon>Linnemannia</taxon>
    </lineage>
</organism>
<protein>
    <recommendedName>
        <fullName evidence="5">Arm-like repeat domain-containing protein</fullName>
    </recommendedName>
</protein>
<dbReference type="PROSITE" id="PS50294">
    <property type="entry name" value="WD_REPEATS_REGION"/>
    <property type="match status" value="1"/>
</dbReference>
<dbReference type="EMBL" id="JAAAIM010000867">
    <property type="protein sequence ID" value="KAG0283704.1"/>
    <property type="molecule type" value="Genomic_DNA"/>
</dbReference>
<dbReference type="InterPro" id="IPR001646">
    <property type="entry name" value="5peptide_repeat"/>
</dbReference>
<dbReference type="SUPFAM" id="SSF141571">
    <property type="entry name" value="Pentapeptide repeat-like"/>
    <property type="match status" value="1"/>
</dbReference>
<feature type="compositionally biased region" description="Polar residues" evidence="4">
    <location>
        <begin position="1"/>
        <end position="19"/>
    </location>
</feature>
<dbReference type="Pfam" id="PF23948">
    <property type="entry name" value="ARM_5"/>
    <property type="match status" value="1"/>
</dbReference>
<keyword evidence="2" id="KW-0677">Repeat</keyword>
<dbReference type="Proteomes" id="UP001194696">
    <property type="component" value="Unassembled WGS sequence"/>
</dbReference>
<evidence type="ECO:0000259" key="5">
    <source>
        <dbReference type="Pfam" id="PF23948"/>
    </source>
</evidence>
<dbReference type="InterPro" id="IPR015943">
    <property type="entry name" value="WD40/YVTN_repeat-like_dom_sf"/>
</dbReference>
<dbReference type="InterPro" id="IPR056251">
    <property type="entry name" value="Arm_rpt_dom"/>
</dbReference>
<evidence type="ECO:0000256" key="3">
    <source>
        <dbReference type="PROSITE-ProRule" id="PRU00221"/>
    </source>
</evidence>
<dbReference type="InterPro" id="IPR036322">
    <property type="entry name" value="WD40_repeat_dom_sf"/>
</dbReference>
<dbReference type="SMART" id="SM00320">
    <property type="entry name" value="WD40"/>
    <property type="match status" value="2"/>
</dbReference>
<dbReference type="PANTHER" id="PTHR22847:SF637">
    <property type="entry name" value="WD REPEAT DOMAIN 5B"/>
    <property type="match status" value="1"/>
</dbReference>
<evidence type="ECO:0000256" key="4">
    <source>
        <dbReference type="SAM" id="MobiDB-lite"/>
    </source>
</evidence>
<gene>
    <name evidence="6" type="ORF">BGZ96_011910</name>
</gene>
<dbReference type="Gene3D" id="2.160.20.80">
    <property type="entry name" value="E3 ubiquitin-protein ligase SopA"/>
    <property type="match status" value="1"/>
</dbReference>
<dbReference type="Pfam" id="PF00400">
    <property type="entry name" value="WD40"/>
    <property type="match status" value="1"/>
</dbReference>
<dbReference type="PROSITE" id="PS50082">
    <property type="entry name" value="WD_REPEATS_2"/>
    <property type="match status" value="1"/>
</dbReference>